<dbReference type="PANTHER" id="PTHR33823">
    <property type="entry name" value="RNA POLYMERASE-BINDING TRANSCRIPTION FACTOR DKSA-RELATED"/>
    <property type="match status" value="1"/>
</dbReference>
<dbReference type="Pfam" id="PF01258">
    <property type="entry name" value="zf-dskA_traR"/>
    <property type="match status" value="1"/>
</dbReference>
<feature type="coiled-coil region" evidence="5">
    <location>
        <begin position="20"/>
        <end position="47"/>
    </location>
</feature>
<keyword evidence="1" id="KW-0479">Metal-binding</keyword>
<dbReference type="PROSITE" id="PS51128">
    <property type="entry name" value="ZF_DKSA_2"/>
    <property type="match status" value="1"/>
</dbReference>
<evidence type="ECO:0000313" key="8">
    <source>
        <dbReference type="Proteomes" id="UP000181917"/>
    </source>
</evidence>
<evidence type="ECO:0000313" key="7">
    <source>
        <dbReference type="EMBL" id="SDQ36730.1"/>
    </source>
</evidence>
<feature type="domain" description="Zinc finger DksA/TraR C4-type" evidence="6">
    <location>
        <begin position="95"/>
        <end position="128"/>
    </location>
</feature>
<dbReference type="RefSeq" id="WP_083339561.1">
    <property type="nucleotide sequence ID" value="NZ_CP018863.1"/>
</dbReference>
<reference evidence="7 8" key="1">
    <citation type="submission" date="2016-10" db="EMBL/GenBank/DDBJ databases">
        <authorList>
            <person name="de Groot N.N."/>
        </authorList>
    </citation>
    <scope>NUCLEOTIDE SEQUENCE [LARGE SCALE GENOMIC DNA]</scope>
    <source>
        <strain evidence="7 8">DSM 20117</strain>
    </source>
</reference>
<dbReference type="EMBL" id="FNKH01000002">
    <property type="protein sequence ID" value="SDQ36730.1"/>
    <property type="molecule type" value="Genomic_DNA"/>
</dbReference>
<name>A0A1H1AAX3_9MICC</name>
<proteinExistence type="predicted"/>
<evidence type="ECO:0000256" key="5">
    <source>
        <dbReference type="SAM" id="Coils"/>
    </source>
</evidence>
<dbReference type="OrthoDB" id="1121111at2"/>
<dbReference type="STRING" id="37928.SAMN04489742_0837"/>
<protein>
    <submittedName>
        <fullName evidence="7">RNA polymerase-binding transcription factor DksA</fullName>
    </submittedName>
</protein>
<dbReference type="SUPFAM" id="SSF57716">
    <property type="entry name" value="Glucocorticoid receptor-like (DNA-binding domain)"/>
    <property type="match status" value="1"/>
</dbReference>
<sequence>MSDALDVGSTAATADKGMYRQLLEEKIAEARLQIDRLTADIHEATLAAHDIPADDEHDPEGSTLTLERAREVALLDGTEKSLAELLEAEDRLEKGTYGTCENCGREIPRERLEVRPEARFCVQCASARRR</sequence>
<keyword evidence="3" id="KW-0862">Zinc</keyword>
<evidence type="ECO:0000256" key="2">
    <source>
        <dbReference type="ARBA" id="ARBA00022771"/>
    </source>
</evidence>
<dbReference type="PROSITE" id="PS01102">
    <property type="entry name" value="ZF_DKSA_1"/>
    <property type="match status" value="1"/>
</dbReference>
<evidence type="ECO:0000256" key="4">
    <source>
        <dbReference type="PROSITE-ProRule" id="PRU00510"/>
    </source>
</evidence>
<dbReference type="Gene3D" id="1.20.120.910">
    <property type="entry name" value="DksA, coiled-coil domain"/>
    <property type="match status" value="1"/>
</dbReference>
<keyword evidence="8" id="KW-1185">Reference proteome</keyword>
<dbReference type="InterPro" id="IPR000962">
    <property type="entry name" value="Znf_DskA_TraR"/>
</dbReference>
<dbReference type="GO" id="GO:0008270">
    <property type="term" value="F:zinc ion binding"/>
    <property type="evidence" value="ECO:0007669"/>
    <property type="project" value="UniProtKB-KW"/>
</dbReference>
<evidence type="ECO:0000256" key="3">
    <source>
        <dbReference type="ARBA" id="ARBA00022833"/>
    </source>
</evidence>
<evidence type="ECO:0000259" key="6">
    <source>
        <dbReference type="Pfam" id="PF01258"/>
    </source>
</evidence>
<evidence type="ECO:0000256" key="1">
    <source>
        <dbReference type="ARBA" id="ARBA00022723"/>
    </source>
</evidence>
<accession>A0A1H1AAX3</accession>
<keyword evidence="2" id="KW-0863">Zinc-finger</keyword>
<gene>
    <name evidence="7" type="ORF">SAMN04489742_0837</name>
</gene>
<keyword evidence="5" id="KW-0175">Coiled coil</keyword>
<dbReference type="InterPro" id="IPR020458">
    <property type="entry name" value="Znf_DskA_TraR_CS"/>
</dbReference>
<dbReference type="Proteomes" id="UP000181917">
    <property type="component" value="Unassembled WGS sequence"/>
</dbReference>
<organism evidence="7 8">
    <name type="scientific">Crystallibacter crystallopoietes</name>
    <dbReference type="NCBI Taxonomy" id="37928"/>
    <lineage>
        <taxon>Bacteria</taxon>
        <taxon>Bacillati</taxon>
        <taxon>Actinomycetota</taxon>
        <taxon>Actinomycetes</taxon>
        <taxon>Micrococcales</taxon>
        <taxon>Micrococcaceae</taxon>
        <taxon>Crystallibacter</taxon>
    </lineage>
</organism>
<feature type="zinc finger region" description="dksA C4-type" evidence="4">
    <location>
        <begin position="100"/>
        <end position="124"/>
    </location>
</feature>
<dbReference type="AlphaFoldDB" id="A0A1H1AAX3"/>
<dbReference type="PANTHER" id="PTHR33823:SF4">
    <property type="entry name" value="GENERAL STRESS PROTEIN 16O"/>
    <property type="match status" value="1"/>
</dbReference>